<dbReference type="GO" id="GO:0005886">
    <property type="term" value="C:plasma membrane"/>
    <property type="evidence" value="ECO:0007669"/>
    <property type="project" value="UniProtKB-SubCell"/>
</dbReference>
<dbReference type="NCBIfam" id="TIGR00374">
    <property type="entry name" value="flippase-like domain"/>
    <property type="match status" value="1"/>
</dbReference>
<dbReference type="PANTHER" id="PTHR39087:SF2">
    <property type="entry name" value="UPF0104 MEMBRANE PROTEIN MJ1595"/>
    <property type="match status" value="1"/>
</dbReference>
<evidence type="ECO:0000313" key="7">
    <source>
        <dbReference type="EMBL" id="ERK38965.1"/>
    </source>
</evidence>
<keyword evidence="5 6" id="KW-0472">Membrane</keyword>
<name>U2NLN1_9BACT</name>
<dbReference type="InterPro" id="IPR022791">
    <property type="entry name" value="L-PG_synthase/AglD"/>
</dbReference>
<dbReference type="PATRIC" id="fig|1115809.3.peg.1778"/>
<proteinExistence type="predicted"/>
<comment type="subcellular location">
    <subcellularLocation>
        <location evidence="1">Cell membrane</location>
        <topology evidence="1">Multi-pass membrane protein</topology>
    </subcellularLocation>
</comment>
<evidence type="ECO:0000256" key="6">
    <source>
        <dbReference type="SAM" id="Phobius"/>
    </source>
</evidence>
<dbReference type="Pfam" id="PF03706">
    <property type="entry name" value="LPG_synthase_TM"/>
    <property type="match status" value="1"/>
</dbReference>
<evidence type="ECO:0000256" key="3">
    <source>
        <dbReference type="ARBA" id="ARBA00022692"/>
    </source>
</evidence>
<keyword evidence="4 6" id="KW-1133">Transmembrane helix</keyword>
<feature type="transmembrane region" description="Helical" evidence="6">
    <location>
        <begin position="259"/>
        <end position="278"/>
    </location>
</feature>
<comment type="caution">
    <text evidence="7">The sequence shown here is derived from an EMBL/GenBank/DDBJ whole genome shotgun (WGS) entry which is preliminary data.</text>
</comment>
<feature type="transmembrane region" description="Helical" evidence="6">
    <location>
        <begin position="166"/>
        <end position="187"/>
    </location>
</feature>
<keyword evidence="2" id="KW-1003">Cell membrane</keyword>
<feature type="transmembrane region" description="Helical" evidence="6">
    <location>
        <begin position="85"/>
        <end position="102"/>
    </location>
</feature>
<gene>
    <name evidence="7" type="ORF">HMPREF9135_0770</name>
</gene>
<protein>
    <submittedName>
        <fullName evidence="7">Membrane protein, PF03706 family</fullName>
    </submittedName>
</protein>
<feature type="transmembrane region" description="Helical" evidence="6">
    <location>
        <begin position="335"/>
        <end position="359"/>
    </location>
</feature>
<sequence>MLKNMFHGFFVDLGQIKQTIGCVVLQKLYLCNDNMEESKHRNMADNIFKVSLSLLLGGVILYWMYRDFDFHQISDVLFHKMDWTWMLLSFPFGVSAQVFRGWRWRQTLEPVGERSRCGVRINSVFLSYAVSLVIPRIGEFARCGVLRRYDGVSFPKALGTVVTERAIDSLLVLCVTGLTILLQLRVFDTFFDKTGTSLDGLLAQFSPAGYLVTAICGAAALLLLFYLLRRLRIYNKVKATFGGIWQGVLSLRSVKNVPLFILLTLGIWLSYFLHYYLTFFCFDATAHLGMMCALVTFIVGSIAVVVPTPNGAGPWHFAVKTMLILYGVADTDALYFVLIVHTVQTMLVILLGVYGWIALSFTKRKHLFNT</sequence>
<dbReference type="AlphaFoldDB" id="U2NLN1"/>
<evidence type="ECO:0000256" key="1">
    <source>
        <dbReference type="ARBA" id="ARBA00004651"/>
    </source>
</evidence>
<feature type="transmembrane region" description="Helical" evidence="6">
    <location>
        <begin position="284"/>
        <end position="306"/>
    </location>
</feature>
<evidence type="ECO:0000256" key="5">
    <source>
        <dbReference type="ARBA" id="ARBA00023136"/>
    </source>
</evidence>
<organism evidence="7 8">
    <name type="scientific">Segatella baroniae F0067</name>
    <dbReference type="NCBI Taxonomy" id="1115809"/>
    <lineage>
        <taxon>Bacteria</taxon>
        <taxon>Pseudomonadati</taxon>
        <taxon>Bacteroidota</taxon>
        <taxon>Bacteroidia</taxon>
        <taxon>Bacteroidales</taxon>
        <taxon>Prevotellaceae</taxon>
        <taxon>Segatella</taxon>
    </lineage>
</organism>
<evidence type="ECO:0000256" key="4">
    <source>
        <dbReference type="ARBA" id="ARBA00022989"/>
    </source>
</evidence>
<keyword evidence="8" id="KW-1185">Reference proteome</keyword>
<keyword evidence="3 6" id="KW-0812">Transmembrane</keyword>
<dbReference type="EMBL" id="AWEY01000032">
    <property type="protein sequence ID" value="ERK38965.1"/>
    <property type="molecule type" value="Genomic_DNA"/>
</dbReference>
<evidence type="ECO:0000256" key="2">
    <source>
        <dbReference type="ARBA" id="ARBA00022475"/>
    </source>
</evidence>
<reference evidence="7 8" key="1">
    <citation type="submission" date="2013-08" db="EMBL/GenBank/DDBJ databases">
        <authorList>
            <person name="Durkin A.S."/>
            <person name="Haft D.R."/>
            <person name="McCorrison J."/>
            <person name="Torralba M."/>
            <person name="Gillis M."/>
            <person name="Haft D.H."/>
            <person name="Methe B."/>
            <person name="Sutton G."/>
            <person name="Nelson K.E."/>
        </authorList>
    </citation>
    <scope>NUCLEOTIDE SEQUENCE [LARGE SCALE GENOMIC DNA]</scope>
    <source>
        <strain evidence="7 8">F0067</strain>
    </source>
</reference>
<accession>U2NLN1</accession>
<feature type="transmembrane region" description="Helical" evidence="6">
    <location>
        <begin position="207"/>
        <end position="228"/>
    </location>
</feature>
<dbReference type="Proteomes" id="UP000016648">
    <property type="component" value="Unassembled WGS sequence"/>
</dbReference>
<feature type="transmembrane region" description="Helical" evidence="6">
    <location>
        <begin position="47"/>
        <end position="65"/>
    </location>
</feature>
<evidence type="ECO:0000313" key="8">
    <source>
        <dbReference type="Proteomes" id="UP000016648"/>
    </source>
</evidence>
<dbReference type="PANTHER" id="PTHR39087">
    <property type="entry name" value="UPF0104 MEMBRANE PROTEIN MJ1595"/>
    <property type="match status" value="1"/>
</dbReference>